<evidence type="ECO:0000256" key="2">
    <source>
        <dbReference type="ARBA" id="ARBA00005120"/>
    </source>
</evidence>
<comment type="function">
    <text evidence="1 12">Catalyzes the condensation of (S)-aspartate-beta-semialdehyde [(S)-ASA] and pyruvate to 4-hydroxy-tetrahydrodipicolinate (HTPA).</text>
</comment>
<dbReference type="EMBL" id="QKMR01000014">
    <property type="protein sequence ID" value="PYG87011.1"/>
    <property type="molecule type" value="Genomic_DNA"/>
</dbReference>
<dbReference type="PRINTS" id="PR00146">
    <property type="entry name" value="DHPICSNTHASE"/>
</dbReference>
<dbReference type="Gene3D" id="3.20.20.70">
    <property type="entry name" value="Aldolase class I"/>
    <property type="match status" value="1"/>
</dbReference>
<evidence type="ECO:0000256" key="14">
    <source>
        <dbReference type="PIRSR" id="PIRSR001365-1"/>
    </source>
</evidence>
<dbReference type="NCBIfam" id="TIGR00674">
    <property type="entry name" value="dapA"/>
    <property type="match status" value="1"/>
</dbReference>
<evidence type="ECO:0000313" key="16">
    <source>
        <dbReference type="EMBL" id="PYG87011.1"/>
    </source>
</evidence>
<feature type="binding site" evidence="12 15">
    <location>
        <position position="205"/>
    </location>
    <ligand>
        <name>pyruvate</name>
        <dbReference type="ChEBI" id="CHEBI:15361"/>
    </ligand>
</feature>
<evidence type="ECO:0000256" key="1">
    <source>
        <dbReference type="ARBA" id="ARBA00003294"/>
    </source>
</evidence>
<gene>
    <name evidence="12" type="primary">dapA</name>
    <name evidence="16" type="ORF">LY28_02390</name>
</gene>
<dbReference type="EC" id="4.3.3.7" evidence="4 12"/>
<evidence type="ECO:0000256" key="12">
    <source>
        <dbReference type="HAMAP-Rule" id="MF_00418"/>
    </source>
</evidence>
<comment type="subcellular location">
    <subcellularLocation>
        <location evidence="12">Cytoplasm</location>
    </subcellularLocation>
</comment>
<dbReference type="GO" id="GO:0008840">
    <property type="term" value="F:4-hydroxy-tetrahydrodipicolinate synthase activity"/>
    <property type="evidence" value="ECO:0007669"/>
    <property type="project" value="UniProtKB-UniRule"/>
</dbReference>
<keyword evidence="9 12" id="KW-0456">Lyase</keyword>
<dbReference type="GO" id="GO:0005829">
    <property type="term" value="C:cytosol"/>
    <property type="evidence" value="ECO:0007669"/>
    <property type="project" value="TreeGrafter"/>
</dbReference>
<dbReference type="PIRSF" id="PIRSF001365">
    <property type="entry name" value="DHDPS"/>
    <property type="match status" value="1"/>
</dbReference>
<evidence type="ECO:0000256" key="3">
    <source>
        <dbReference type="ARBA" id="ARBA00007592"/>
    </source>
</evidence>
<dbReference type="Pfam" id="PF00701">
    <property type="entry name" value="DHDPS"/>
    <property type="match status" value="1"/>
</dbReference>
<dbReference type="OrthoDB" id="9782828at2"/>
<dbReference type="CDD" id="cd00950">
    <property type="entry name" value="DHDPS"/>
    <property type="match status" value="1"/>
</dbReference>
<feature type="active site" description="Proton donor/acceptor" evidence="12 14">
    <location>
        <position position="137"/>
    </location>
</feature>
<name>A0A318Y4Q5_9FIRM</name>
<dbReference type="InterPro" id="IPR013785">
    <property type="entry name" value="Aldolase_TIM"/>
</dbReference>
<dbReference type="InterPro" id="IPR020624">
    <property type="entry name" value="Schiff_base-form_aldolases_CS"/>
</dbReference>
<dbReference type="InterPro" id="IPR002220">
    <property type="entry name" value="DapA-like"/>
</dbReference>
<keyword evidence="10 12" id="KW-0704">Schiff base</keyword>
<dbReference type="Proteomes" id="UP000248132">
    <property type="component" value="Unassembled WGS sequence"/>
</dbReference>
<evidence type="ECO:0000313" key="17">
    <source>
        <dbReference type="Proteomes" id="UP000248132"/>
    </source>
</evidence>
<protein>
    <recommendedName>
        <fullName evidence="4 12">4-hydroxy-tetrahydrodipicolinate synthase</fullName>
        <shortName evidence="12">HTPA synthase</shortName>
        <ecNumber evidence="4 12">4.3.3.7</ecNumber>
    </recommendedName>
</protein>
<evidence type="ECO:0000256" key="15">
    <source>
        <dbReference type="PIRSR" id="PIRSR001365-2"/>
    </source>
</evidence>
<feature type="site" description="Part of a proton relay during catalysis" evidence="12">
    <location>
        <position position="48"/>
    </location>
</feature>
<feature type="active site" description="Schiff-base intermediate with substrate" evidence="12 14">
    <location>
        <position position="165"/>
    </location>
</feature>
<evidence type="ECO:0000256" key="9">
    <source>
        <dbReference type="ARBA" id="ARBA00023239"/>
    </source>
</evidence>
<organism evidence="16 17">
    <name type="scientific">Ruminiclostridium sufflavum DSM 19573</name>
    <dbReference type="NCBI Taxonomy" id="1121337"/>
    <lineage>
        <taxon>Bacteria</taxon>
        <taxon>Bacillati</taxon>
        <taxon>Bacillota</taxon>
        <taxon>Clostridia</taxon>
        <taxon>Eubacteriales</taxon>
        <taxon>Oscillospiraceae</taxon>
        <taxon>Ruminiclostridium</taxon>
    </lineage>
</organism>
<evidence type="ECO:0000256" key="6">
    <source>
        <dbReference type="ARBA" id="ARBA00022605"/>
    </source>
</evidence>
<keyword evidence="6 12" id="KW-0028">Amino-acid biosynthesis</keyword>
<evidence type="ECO:0000256" key="7">
    <source>
        <dbReference type="ARBA" id="ARBA00022915"/>
    </source>
</evidence>
<sequence length="294" mass="31770">MKKPIIFTGSGVAIVTPFTSEGTDYQKLSELIEFQIKEGTDAIVICGTTGEASTMYDNEHKAAIKYTVEKVKGRVPVIAGTGSNHTVHAIELSKYAEEAGADAILTVTPYYNKTTQKGLYEHFKLIANSIKIPAVLYNVPSRTNLNISPETVKALSQIENIVAIKECNLSQVGDIVNLCGDDITIYSGEDGTIVPFLSMGAKGVISVMANIIPKDTHDIVAKYLSGDVEGSRNLQLKAMNLVKALFCEVSPIPIKAAMNLLGMNVGNCRLPLVDMSDKNLELLKSSLKEYGLIL</sequence>
<dbReference type="SMART" id="SM01130">
    <property type="entry name" value="DHDPS"/>
    <property type="match status" value="1"/>
</dbReference>
<comment type="caution">
    <text evidence="16">The sequence shown here is derived from an EMBL/GenBank/DDBJ whole genome shotgun (WGS) entry which is preliminary data.</text>
</comment>
<dbReference type="UniPathway" id="UPA00034">
    <property type="reaction ID" value="UER00017"/>
</dbReference>
<keyword evidence="5 12" id="KW-0963">Cytoplasm</keyword>
<dbReference type="GO" id="GO:0009089">
    <property type="term" value="P:lysine biosynthetic process via diaminopimelate"/>
    <property type="evidence" value="ECO:0007669"/>
    <property type="project" value="UniProtKB-UniRule"/>
</dbReference>
<dbReference type="HAMAP" id="MF_00418">
    <property type="entry name" value="DapA"/>
    <property type="match status" value="1"/>
</dbReference>
<dbReference type="AlphaFoldDB" id="A0A318Y4Q5"/>
<evidence type="ECO:0000256" key="13">
    <source>
        <dbReference type="PIRNR" id="PIRNR001365"/>
    </source>
</evidence>
<dbReference type="PANTHER" id="PTHR12128:SF66">
    <property type="entry name" value="4-HYDROXY-2-OXOGLUTARATE ALDOLASE, MITOCHONDRIAL"/>
    <property type="match status" value="1"/>
</dbReference>
<reference evidence="16 17" key="1">
    <citation type="submission" date="2018-06" db="EMBL/GenBank/DDBJ databases">
        <title>Genomic Encyclopedia of Type Strains, Phase I: the one thousand microbial genomes (KMG-I) project.</title>
        <authorList>
            <person name="Kyrpides N."/>
        </authorList>
    </citation>
    <scope>NUCLEOTIDE SEQUENCE [LARGE SCALE GENOMIC DNA]</scope>
    <source>
        <strain evidence="16 17">DSM 19573</strain>
    </source>
</reference>
<dbReference type="PROSITE" id="PS00665">
    <property type="entry name" value="DHDPS_1"/>
    <property type="match status" value="1"/>
</dbReference>
<comment type="subunit">
    <text evidence="12">Homotetramer; dimer of dimers.</text>
</comment>
<feature type="binding site" evidence="12 15">
    <location>
        <position position="49"/>
    </location>
    <ligand>
        <name>pyruvate</name>
        <dbReference type="ChEBI" id="CHEBI:15361"/>
    </ligand>
</feature>
<evidence type="ECO:0000256" key="10">
    <source>
        <dbReference type="ARBA" id="ARBA00023270"/>
    </source>
</evidence>
<comment type="pathway">
    <text evidence="2 12">Amino-acid biosynthesis; L-lysine biosynthesis via DAP pathway; (S)-tetrahydrodipicolinate from L-aspartate: step 3/4.</text>
</comment>
<feature type="site" description="Part of a proton relay during catalysis" evidence="12">
    <location>
        <position position="111"/>
    </location>
</feature>
<evidence type="ECO:0000256" key="4">
    <source>
        <dbReference type="ARBA" id="ARBA00012086"/>
    </source>
</evidence>
<keyword evidence="17" id="KW-1185">Reference proteome</keyword>
<accession>A0A318Y4Q5</accession>
<comment type="similarity">
    <text evidence="3 12 13">Belongs to the DapA family.</text>
</comment>
<comment type="caution">
    <text evidence="12">Was originally thought to be a dihydrodipicolinate synthase (DHDPS), catalyzing the condensation of (S)-aspartate-beta-semialdehyde [(S)-ASA] and pyruvate to dihydrodipicolinate (DHDP). However, it was shown in E.coli that the product of the enzymatic reaction is not dihydrodipicolinate but in fact (4S)-4-hydroxy-2,3,4,5-tetrahydro-(2S)-dipicolinic acid (HTPA), and that the consecutive dehydration reaction leading to DHDP is not spontaneous but catalyzed by DapB.</text>
</comment>
<dbReference type="PROSITE" id="PS00666">
    <property type="entry name" value="DHDPS_2"/>
    <property type="match status" value="1"/>
</dbReference>
<keyword evidence="8 12" id="KW-0457">Lysine biosynthesis</keyword>
<dbReference type="RefSeq" id="WP_110462413.1">
    <property type="nucleotide sequence ID" value="NZ_QKMR01000014.1"/>
</dbReference>
<evidence type="ECO:0000256" key="11">
    <source>
        <dbReference type="ARBA" id="ARBA00047836"/>
    </source>
</evidence>
<dbReference type="InterPro" id="IPR005263">
    <property type="entry name" value="DapA"/>
</dbReference>
<proteinExistence type="inferred from homology"/>
<dbReference type="GO" id="GO:0019877">
    <property type="term" value="P:diaminopimelate biosynthetic process"/>
    <property type="evidence" value="ECO:0007669"/>
    <property type="project" value="UniProtKB-UniRule"/>
</dbReference>
<evidence type="ECO:0000256" key="5">
    <source>
        <dbReference type="ARBA" id="ARBA00022490"/>
    </source>
</evidence>
<dbReference type="InterPro" id="IPR020625">
    <property type="entry name" value="Schiff_base-form_aldolases_AS"/>
</dbReference>
<comment type="catalytic activity">
    <reaction evidence="11 12">
        <text>L-aspartate 4-semialdehyde + pyruvate = (2S,4S)-4-hydroxy-2,3,4,5-tetrahydrodipicolinate + H2O + H(+)</text>
        <dbReference type="Rhea" id="RHEA:34171"/>
        <dbReference type="ChEBI" id="CHEBI:15361"/>
        <dbReference type="ChEBI" id="CHEBI:15377"/>
        <dbReference type="ChEBI" id="CHEBI:15378"/>
        <dbReference type="ChEBI" id="CHEBI:67139"/>
        <dbReference type="ChEBI" id="CHEBI:537519"/>
        <dbReference type="EC" id="4.3.3.7"/>
    </reaction>
</comment>
<dbReference type="PANTHER" id="PTHR12128">
    <property type="entry name" value="DIHYDRODIPICOLINATE SYNTHASE"/>
    <property type="match status" value="1"/>
</dbReference>
<keyword evidence="7 12" id="KW-0220">Diaminopimelate biosynthesis</keyword>
<evidence type="ECO:0000256" key="8">
    <source>
        <dbReference type="ARBA" id="ARBA00023154"/>
    </source>
</evidence>
<dbReference type="SUPFAM" id="SSF51569">
    <property type="entry name" value="Aldolase"/>
    <property type="match status" value="1"/>
</dbReference>